<dbReference type="OMA" id="GWKNAQT"/>
<keyword evidence="14" id="KW-1185">Reference proteome</keyword>
<feature type="transmembrane region" description="Helical" evidence="11">
    <location>
        <begin position="366"/>
        <end position="390"/>
    </location>
</feature>
<gene>
    <name evidence="13" type="ORF">AMAG_16018</name>
</gene>
<evidence type="ECO:0000256" key="9">
    <source>
        <dbReference type="RuleBase" id="RU003945"/>
    </source>
</evidence>
<evidence type="ECO:0000256" key="7">
    <source>
        <dbReference type="ARBA" id="ARBA00023128"/>
    </source>
</evidence>
<dbReference type="InterPro" id="IPR001708">
    <property type="entry name" value="YidC/ALB3/OXA1/COX18"/>
</dbReference>
<feature type="transmembrane region" description="Helical" evidence="11">
    <location>
        <begin position="327"/>
        <end position="346"/>
    </location>
</feature>
<evidence type="ECO:0000256" key="10">
    <source>
        <dbReference type="SAM" id="Coils"/>
    </source>
</evidence>
<keyword evidence="8 11" id="KW-0472">Membrane</keyword>
<comment type="subcellular location">
    <subcellularLocation>
        <location evidence="9">Membrane</location>
        <topology evidence="9">Multi-pass membrane protein</topology>
    </subcellularLocation>
    <subcellularLocation>
        <location evidence="1">Mitochondrion inner membrane</location>
        <topology evidence="1">Multi-pass membrane protein</topology>
    </subcellularLocation>
</comment>
<dbReference type="Proteomes" id="UP000054350">
    <property type="component" value="Unassembled WGS sequence"/>
</dbReference>
<accession>A0A0L0TBJ1</accession>
<feature type="transmembrane region" description="Helical" evidence="11">
    <location>
        <begin position="285"/>
        <end position="307"/>
    </location>
</feature>
<dbReference type="GO" id="GO:0032977">
    <property type="term" value="F:membrane insertase activity"/>
    <property type="evidence" value="ECO:0007669"/>
    <property type="project" value="InterPro"/>
</dbReference>
<keyword evidence="4" id="KW-0999">Mitochondrion inner membrane</keyword>
<name>A0A0L0TBJ1_ALLM3</name>
<dbReference type="AlphaFoldDB" id="A0A0L0TBJ1"/>
<dbReference type="EMBL" id="GG745376">
    <property type="protein sequence ID" value="KNE72081.1"/>
    <property type="molecule type" value="Genomic_DNA"/>
</dbReference>
<protein>
    <submittedName>
        <fullName evidence="13">YidC/Oxa1 family membrane protein insertase</fullName>
    </submittedName>
</protein>
<organism evidence="13 14">
    <name type="scientific">Allomyces macrogynus (strain ATCC 38327)</name>
    <name type="common">Allomyces javanicus var. macrogynus</name>
    <dbReference type="NCBI Taxonomy" id="578462"/>
    <lineage>
        <taxon>Eukaryota</taxon>
        <taxon>Fungi</taxon>
        <taxon>Fungi incertae sedis</taxon>
        <taxon>Blastocladiomycota</taxon>
        <taxon>Blastocladiomycetes</taxon>
        <taxon>Blastocladiales</taxon>
        <taxon>Blastocladiaceae</taxon>
        <taxon>Allomyces</taxon>
    </lineage>
</organism>
<reference evidence="13 14" key="1">
    <citation type="submission" date="2009-11" db="EMBL/GenBank/DDBJ databases">
        <title>Annotation of Allomyces macrogynus ATCC 38327.</title>
        <authorList>
            <consortium name="The Broad Institute Genome Sequencing Platform"/>
            <person name="Russ C."/>
            <person name="Cuomo C."/>
            <person name="Burger G."/>
            <person name="Gray M.W."/>
            <person name="Holland P.W.H."/>
            <person name="King N."/>
            <person name="Lang F.B.F."/>
            <person name="Roger A.J."/>
            <person name="Ruiz-Trillo I."/>
            <person name="Young S.K."/>
            <person name="Zeng Q."/>
            <person name="Gargeya S."/>
            <person name="Fitzgerald M."/>
            <person name="Haas B."/>
            <person name="Abouelleil A."/>
            <person name="Alvarado L."/>
            <person name="Arachchi H.M."/>
            <person name="Berlin A."/>
            <person name="Chapman S.B."/>
            <person name="Gearin G."/>
            <person name="Goldberg J."/>
            <person name="Griggs A."/>
            <person name="Gujja S."/>
            <person name="Hansen M."/>
            <person name="Heiman D."/>
            <person name="Howarth C."/>
            <person name="Larimer J."/>
            <person name="Lui A."/>
            <person name="MacDonald P.J.P."/>
            <person name="McCowen C."/>
            <person name="Montmayeur A."/>
            <person name="Murphy C."/>
            <person name="Neiman D."/>
            <person name="Pearson M."/>
            <person name="Priest M."/>
            <person name="Roberts A."/>
            <person name="Saif S."/>
            <person name="Shea T."/>
            <person name="Sisk P."/>
            <person name="Stolte C."/>
            <person name="Sykes S."/>
            <person name="Wortman J."/>
            <person name="Nusbaum C."/>
            <person name="Birren B."/>
        </authorList>
    </citation>
    <scope>NUCLEOTIDE SEQUENCE [LARGE SCALE GENOMIC DNA]</scope>
    <source>
        <strain evidence="13 14">ATCC 38327</strain>
    </source>
</reference>
<evidence type="ECO:0000256" key="1">
    <source>
        <dbReference type="ARBA" id="ARBA00004448"/>
    </source>
</evidence>
<evidence type="ECO:0000256" key="6">
    <source>
        <dbReference type="ARBA" id="ARBA00022989"/>
    </source>
</evidence>
<dbReference type="VEuPathDB" id="FungiDB:AMAG_16018"/>
<evidence type="ECO:0000256" key="11">
    <source>
        <dbReference type="SAM" id="Phobius"/>
    </source>
</evidence>
<proteinExistence type="inferred from homology"/>
<evidence type="ECO:0000313" key="13">
    <source>
        <dbReference type="EMBL" id="KNE72081.1"/>
    </source>
</evidence>
<comment type="similarity">
    <text evidence="2 9">Belongs to the OXA1/ALB3/YidC family.</text>
</comment>
<feature type="transmembrane region" description="Helical" evidence="11">
    <location>
        <begin position="207"/>
        <end position="229"/>
    </location>
</feature>
<feature type="domain" description="Membrane insertase YidC/Oxa/ALB C-terminal" evidence="12">
    <location>
        <begin position="209"/>
        <end position="405"/>
    </location>
</feature>
<sequence length="452" mass="48043">MFATKARLVLSAASIAALTRQAAPLRPASARTFATSPAHWRQVATAKSAAAAPAPAPAPAPVADIEEPIYQPFEFSWKEADLLSSRPAPVPEVVEEPIFQPFDFSFDDPLLRAAAKANVDAAAAAETVVAAPSAEAVRTAATEAVAKATDAVAAVAEPASAVAAEAAVQVAQTAHAWGDLASAGLASAWTPVGWVQMGLETLHMAGLPWWLAIAATTVVIRAAMFPLMVKMQKHTAALHNVRPEMDKITAEMQRAKANRDTMRVQMAAMQMQEMMKKSGVHPWKAMAVPLMQAPVMISFFMALRHIADADVASFKQGGMLWFTDLSVADSTYALPVMAAAGFLTVLEMGAETGGTPSAQSDTMRKFMRAAAVGMVPFTAMLPSGVFMYWITSNIWTLGQSAYLKKPEVRAKYGIPQLRQHDGVAADGVPKPLGFLDSVKTAFREGRKAAGKQ</sequence>
<dbReference type="Pfam" id="PF02096">
    <property type="entry name" value="60KD_IMP"/>
    <property type="match status" value="1"/>
</dbReference>
<dbReference type="STRING" id="578462.A0A0L0TBJ1"/>
<keyword evidence="5" id="KW-0809">Transit peptide</keyword>
<dbReference type="GO" id="GO:0005743">
    <property type="term" value="C:mitochondrial inner membrane"/>
    <property type="evidence" value="ECO:0007669"/>
    <property type="project" value="UniProtKB-SubCell"/>
</dbReference>
<keyword evidence="6 11" id="KW-1133">Transmembrane helix</keyword>
<dbReference type="CDD" id="cd20069">
    <property type="entry name" value="5TM_Oxa1-like"/>
    <property type="match status" value="1"/>
</dbReference>
<dbReference type="NCBIfam" id="TIGR03592">
    <property type="entry name" value="yidC_oxa1_cterm"/>
    <property type="match status" value="1"/>
</dbReference>
<evidence type="ECO:0000256" key="4">
    <source>
        <dbReference type="ARBA" id="ARBA00022792"/>
    </source>
</evidence>
<feature type="coiled-coil region" evidence="10">
    <location>
        <begin position="245"/>
        <end position="272"/>
    </location>
</feature>
<dbReference type="GO" id="GO:0032979">
    <property type="term" value="P:protein insertion into mitochondrial inner membrane from matrix"/>
    <property type="evidence" value="ECO:0007669"/>
    <property type="project" value="TreeGrafter"/>
</dbReference>
<evidence type="ECO:0000313" key="14">
    <source>
        <dbReference type="Proteomes" id="UP000054350"/>
    </source>
</evidence>
<evidence type="ECO:0000256" key="2">
    <source>
        <dbReference type="ARBA" id="ARBA00009877"/>
    </source>
</evidence>
<reference evidence="14" key="2">
    <citation type="submission" date="2009-11" db="EMBL/GenBank/DDBJ databases">
        <title>The Genome Sequence of Allomyces macrogynus strain ATCC 38327.</title>
        <authorList>
            <consortium name="The Broad Institute Genome Sequencing Platform"/>
            <person name="Russ C."/>
            <person name="Cuomo C."/>
            <person name="Shea T."/>
            <person name="Young S.K."/>
            <person name="Zeng Q."/>
            <person name="Koehrsen M."/>
            <person name="Haas B."/>
            <person name="Borodovsky M."/>
            <person name="Guigo R."/>
            <person name="Alvarado L."/>
            <person name="Berlin A."/>
            <person name="Borenstein D."/>
            <person name="Chen Z."/>
            <person name="Engels R."/>
            <person name="Freedman E."/>
            <person name="Gellesch M."/>
            <person name="Goldberg J."/>
            <person name="Griggs A."/>
            <person name="Gujja S."/>
            <person name="Heiman D."/>
            <person name="Hepburn T."/>
            <person name="Howarth C."/>
            <person name="Jen D."/>
            <person name="Larson L."/>
            <person name="Lewis B."/>
            <person name="Mehta T."/>
            <person name="Park D."/>
            <person name="Pearson M."/>
            <person name="Roberts A."/>
            <person name="Saif S."/>
            <person name="Shenoy N."/>
            <person name="Sisk P."/>
            <person name="Stolte C."/>
            <person name="Sykes S."/>
            <person name="Walk T."/>
            <person name="White J."/>
            <person name="Yandava C."/>
            <person name="Burger G."/>
            <person name="Gray M.W."/>
            <person name="Holland P.W.H."/>
            <person name="King N."/>
            <person name="Lang F.B.F."/>
            <person name="Roger A.J."/>
            <person name="Ruiz-Trillo I."/>
            <person name="Lander E."/>
            <person name="Nusbaum C."/>
        </authorList>
    </citation>
    <scope>NUCLEOTIDE SEQUENCE [LARGE SCALE GENOMIC DNA]</scope>
    <source>
        <strain evidence="14">ATCC 38327</strain>
    </source>
</reference>
<evidence type="ECO:0000256" key="8">
    <source>
        <dbReference type="ARBA" id="ARBA00023136"/>
    </source>
</evidence>
<evidence type="ECO:0000259" key="12">
    <source>
        <dbReference type="Pfam" id="PF02096"/>
    </source>
</evidence>
<keyword evidence="10" id="KW-0175">Coiled coil</keyword>
<dbReference type="OrthoDB" id="2148490at2759"/>
<dbReference type="PANTHER" id="PTHR12428:SF66">
    <property type="entry name" value="MITOCHONDRIAL INNER MEMBRANE PROTEIN OXA1L"/>
    <property type="match status" value="1"/>
</dbReference>
<keyword evidence="3 9" id="KW-0812">Transmembrane</keyword>
<evidence type="ECO:0000256" key="3">
    <source>
        <dbReference type="ARBA" id="ARBA00022692"/>
    </source>
</evidence>
<evidence type="ECO:0000256" key="5">
    <source>
        <dbReference type="ARBA" id="ARBA00022946"/>
    </source>
</evidence>
<keyword evidence="7" id="KW-0496">Mitochondrion</keyword>
<dbReference type="InterPro" id="IPR028055">
    <property type="entry name" value="YidC/Oxa/ALB_C"/>
</dbReference>
<dbReference type="eggNOG" id="KOG1239">
    <property type="taxonomic scope" value="Eukaryota"/>
</dbReference>
<dbReference type="PANTHER" id="PTHR12428">
    <property type="entry name" value="OXA1"/>
    <property type="match status" value="1"/>
</dbReference>